<dbReference type="InterPro" id="IPR058580">
    <property type="entry name" value="DUF2828"/>
</dbReference>
<proteinExistence type="predicted"/>
<name>A0A367K7F1_RHIAZ</name>
<evidence type="ECO:0000313" key="4">
    <source>
        <dbReference type="EMBL" id="RCH98100.1"/>
    </source>
</evidence>
<accession>A0A367K7F1</accession>
<keyword evidence="1" id="KW-0175">Coiled coil</keyword>
<evidence type="ECO:0000313" key="5">
    <source>
        <dbReference type="Proteomes" id="UP000252139"/>
    </source>
</evidence>
<sequence>MPTFANYPSALPYLDELHKEDLLAELVASLKGQRTRRIRTKQEDTSNPFINSINHAAKLNLTKEDNVTYFSTCDPCLDLYYASYKVSDDRDLRRMLENAWAVDADLTLHIIFYIRSIHRGQSLTAPFMSAFSWLLQYHPRTALANLHVLVDGTVRTDAALKAQEREEYFRIKAEKEGREYKRRDYGQLLERRDFKSHGCWKDLCTILTIYAQGELRGPSDAIYKALKWPKTATTYRYAINERQERNRRRKEEMTREEAKKDAEIYIKKGAEHNAKAQAKAKEAKEKTRRERNERVTKLLQADPLYRALHFTIARLFANQLKADMVQLQKNKDAIEQGVLKGRHALGFNLSLAGKWAPSLCRSHDKHTFLATSIAELLFPPEKHQDDGESREHYLNKIRDLYRKQYLVPLRDALDIVEHYKAEGKWKKIDFTHVPAICLKHNWARFYKHAPYAVTTFLNGSPLYVEKAKGEKRTTFSSNALPRRIKISGETTLPGDLLANIFDPEIPKTLQPIVNFARDAKRKILDIQTEITNRQWENLIESFRKTSLLNTGKSSNTVDLGECIAVCNLSDAMWYSRSSKLVHHGVALSLIIANLAKPPFDGSIIAYSKGPTAFKLDTSLPFDEQARQIMQRVNNSNGFDLKGVFTDIILPLAVKNKVKPKDMIKRMFIITDNNFNFGELEAEKLETAFGLIRRRYHEAGYEVPEMVWWNVADPGSCTMYDLKAPVSKDDAGVKMLTGISANMLKTFLDGGDIDEDKAKQETPLDFAKKAVYHESFKDLVVVD</sequence>
<dbReference type="AlphaFoldDB" id="A0A367K7F1"/>
<dbReference type="InterPro" id="IPR056690">
    <property type="entry name" value="DUF7788"/>
</dbReference>
<dbReference type="Proteomes" id="UP000252139">
    <property type="component" value="Unassembled WGS sequence"/>
</dbReference>
<gene>
    <name evidence="4" type="ORF">CU097_007264</name>
</gene>
<feature type="domain" description="DUF2828" evidence="2">
    <location>
        <begin position="62"/>
        <end position="546"/>
    </location>
</feature>
<reference evidence="4 5" key="1">
    <citation type="journal article" date="2018" name="G3 (Bethesda)">
        <title>Phylogenetic and Phylogenomic Definition of Rhizopus Species.</title>
        <authorList>
            <person name="Gryganskyi A.P."/>
            <person name="Golan J."/>
            <person name="Dolatabadi S."/>
            <person name="Mondo S."/>
            <person name="Robb S."/>
            <person name="Idnurm A."/>
            <person name="Muszewska A."/>
            <person name="Steczkiewicz K."/>
            <person name="Masonjones S."/>
            <person name="Liao H.L."/>
            <person name="Gajdeczka M.T."/>
            <person name="Anike F."/>
            <person name="Vuek A."/>
            <person name="Anishchenko I.M."/>
            <person name="Voigt K."/>
            <person name="de Hoog G.S."/>
            <person name="Smith M.E."/>
            <person name="Heitman J."/>
            <person name="Vilgalys R."/>
            <person name="Stajich J.E."/>
        </authorList>
    </citation>
    <scope>NUCLEOTIDE SEQUENCE [LARGE SCALE GENOMIC DNA]</scope>
    <source>
        <strain evidence="4 5">CBS 357.93</strain>
    </source>
</reference>
<evidence type="ECO:0000256" key="1">
    <source>
        <dbReference type="SAM" id="Coils"/>
    </source>
</evidence>
<dbReference type="InterPro" id="IPR011205">
    <property type="entry name" value="UCP015417_vWA"/>
</dbReference>
<dbReference type="EMBL" id="PJQL01000223">
    <property type="protein sequence ID" value="RCH98100.1"/>
    <property type="molecule type" value="Genomic_DNA"/>
</dbReference>
<dbReference type="OrthoDB" id="1149618at2759"/>
<dbReference type="PANTHER" id="PTHR31373:SF27">
    <property type="entry name" value="TROVE DOMAIN-CONTAINING PROTEIN"/>
    <property type="match status" value="1"/>
</dbReference>
<evidence type="ECO:0000259" key="3">
    <source>
        <dbReference type="Pfam" id="PF25043"/>
    </source>
</evidence>
<feature type="coiled-coil region" evidence="1">
    <location>
        <begin position="239"/>
        <end position="293"/>
    </location>
</feature>
<protein>
    <submittedName>
        <fullName evidence="4">Uncharacterized protein</fullName>
    </submittedName>
</protein>
<comment type="caution">
    <text evidence="4">The sequence shown here is derived from an EMBL/GenBank/DDBJ whole genome shotgun (WGS) entry which is preliminary data.</text>
</comment>
<keyword evidence="5" id="KW-1185">Reference proteome</keyword>
<dbReference type="PIRSF" id="PIRSF015417">
    <property type="entry name" value="T31B5_30_vWA"/>
    <property type="match status" value="1"/>
</dbReference>
<dbReference type="Pfam" id="PF11443">
    <property type="entry name" value="DUF2828"/>
    <property type="match status" value="1"/>
</dbReference>
<dbReference type="PANTHER" id="PTHR31373">
    <property type="entry name" value="OS06G0652100 PROTEIN"/>
    <property type="match status" value="1"/>
</dbReference>
<organism evidence="4 5">
    <name type="scientific">Rhizopus azygosporus</name>
    <name type="common">Rhizopus microsporus var. azygosporus</name>
    <dbReference type="NCBI Taxonomy" id="86630"/>
    <lineage>
        <taxon>Eukaryota</taxon>
        <taxon>Fungi</taxon>
        <taxon>Fungi incertae sedis</taxon>
        <taxon>Mucoromycota</taxon>
        <taxon>Mucoromycotina</taxon>
        <taxon>Mucoromycetes</taxon>
        <taxon>Mucorales</taxon>
        <taxon>Mucorineae</taxon>
        <taxon>Rhizopodaceae</taxon>
        <taxon>Rhizopus</taxon>
    </lineage>
</organism>
<feature type="domain" description="DUF7788" evidence="3">
    <location>
        <begin position="561"/>
        <end position="760"/>
    </location>
</feature>
<dbReference type="Pfam" id="PF25043">
    <property type="entry name" value="DUF7788"/>
    <property type="match status" value="1"/>
</dbReference>
<evidence type="ECO:0000259" key="2">
    <source>
        <dbReference type="Pfam" id="PF11443"/>
    </source>
</evidence>